<sequence>MIDVPFSSCHISSTIFQLKLFLFDLMKAAWRVQPHPKIRVLHLRETYVHASKRRKALLALLQWRMISRIVRLMVGEDYGPGALHDGDKNCRTDDEALDLDDSWLMHENEDSNGIATLMVVAMEVMRDGCHGSLHGDFALSLWRRWRFGGLKVEEDGDVTVVRCHLNTVVHT</sequence>
<gene>
    <name evidence="1" type="ORF">V8G54_007775</name>
</gene>
<dbReference type="AlphaFoldDB" id="A0AAQ3P624"/>
<dbReference type="Proteomes" id="UP001374535">
    <property type="component" value="Chromosome 2"/>
</dbReference>
<dbReference type="EMBL" id="CP144699">
    <property type="protein sequence ID" value="WVZ20453.1"/>
    <property type="molecule type" value="Genomic_DNA"/>
</dbReference>
<accession>A0AAQ3P624</accession>
<organism evidence="1 2">
    <name type="scientific">Vigna mungo</name>
    <name type="common">Black gram</name>
    <name type="synonym">Phaseolus mungo</name>
    <dbReference type="NCBI Taxonomy" id="3915"/>
    <lineage>
        <taxon>Eukaryota</taxon>
        <taxon>Viridiplantae</taxon>
        <taxon>Streptophyta</taxon>
        <taxon>Embryophyta</taxon>
        <taxon>Tracheophyta</taxon>
        <taxon>Spermatophyta</taxon>
        <taxon>Magnoliopsida</taxon>
        <taxon>eudicotyledons</taxon>
        <taxon>Gunneridae</taxon>
        <taxon>Pentapetalae</taxon>
        <taxon>rosids</taxon>
        <taxon>fabids</taxon>
        <taxon>Fabales</taxon>
        <taxon>Fabaceae</taxon>
        <taxon>Papilionoideae</taxon>
        <taxon>50 kb inversion clade</taxon>
        <taxon>NPAAA clade</taxon>
        <taxon>indigoferoid/millettioid clade</taxon>
        <taxon>Phaseoleae</taxon>
        <taxon>Vigna</taxon>
    </lineage>
</organism>
<protein>
    <submittedName>
        <fullName evidence="1">Uncharacterized protein</fullName>
    </submittedName>
</protein>
<name>A0AAQ3P624_VIGMU</name>
<evidence type="ECO:0000313" key="2">
    <source>
        <dbReference type="Proteomes" id="UP001374535"/>
    </source>
</evidence>
<evidence type="ECO:0000313" key="1">
    <source>
        <dbReference type="EMBL" id="WVZ20453.1"/>
    </source>
</evidence>
<reference evidence="1 2" key="1">
    <citation type="journal article" date="2023" name="Life. Sci Alliance">
        <title>Evolutionary insights into 3D genome organization and epigenetic landscape of Vigna mungo.</title>
        <authorList>
            <person name="Junaid A."/>
            <person name="Singh B."/>
            <person name="Bhatia S."/>
        </authorList>
    </citation>
    <scope>NUCLEOTIDE SEQUENCE [LARGE SCALE GENOMIC DNA]</scope>
    <source>
        <strain evidence="1">Urdbean</strain>
    </source>
</reference>
<proteinExistence type="predicted"/>
<keyword evidence="2" id="KW-1185">Reference proteome</keyword>